<feature type="compositionally biased region" description="Polar residues" evidence="1">
    <location>
        <begin position="218"/>
        <end position="233"/>
    </location>
</feature>
<feature type="region of interest" description="Disordered" evidence="1">
    <location>
        <begin position="218"/>
        <end position="280"/>
    </location>
</feature>
<organism evidence="2 3">
    <name type="scientific">Setaria viridis</name>
    <name type="common">Green bristlegrass</name>
    <name type="synonym">Setaria italica subsp. viridis</name>
    <dbReference type="NCBI Taxonomy" id="4556"/>
    <lineage>
        <taxon>Eukaryota</taxon>
        <taxon>Viridiplantae</taxon>
        <taxon>Streptophyta</taxon>
        <taxon>Embryophyta</taxon>
        <taxon>Tracheophyta</taxon>
        <taxon>Spermatophyta</taxon>
        <taxon>Magnoliopsida</taxon>
        <taxon>Liliopsida</taxon>
        <taxon>Poales</taxon>
        <taxon>Poaceae</taxon>
        <taxon>PACMAD clade</taxon>
        <taxon>Panicoideae</taxon>
        <taxon>Panicodae</taxon>
        <taxon>Paniceae</taxon>
        <taxon>Cenchrinae</taxon>
        <taxon>Setaria</taxon>
    </lineage>
</organism>
<evidence type="ECO:0000313" key="2">
    <source>
        <dbReference type="EMBL" id="TKW29048.1"/>
    </source>
</evidence>
<protein>
    <recommendedName>
        <fullName evidence="4">DUF4283 domain-containing protein</fullName>
    </recommendedName>
</protein>
<evidence type="ECO:0000256" key="1">
    <source>
        <dbReference type="SAM" id="MobiDB-lite"/>
    </source>
</evidence>
<feature type="region of interest" description="Disordered" evidence="1">
    <location>
        <begin position="509"/>
        <end position="534"/>
    </location>
</feature>
<reference evidence="2" key="1">
    <citation type="submission" date="2019-03" db="EMBL/GenBank/DDBJ databases">
        <title>WGS assembly of Setaria viridis.</title>
        <authorList>
            <person name="Huang P."/>
            <person name="Jenkins J."/>
            <person name="Grimwood J."/>
            <person name="Barry K."/>
            <person name="Healey A."/>
            <person name="Mamidi S."/>
            <person name="Sreedasyam A."/>
            <person name="Shu S."/>
            <person name="Feldman M."/>
            <person name="Wu J."/>
            <person name="Yu Y."/>
            <person name="Chen C."/>
            <person name="Johnson J."/>
            <person name="Rokhsar D."/>
            <person name="Baxter I."/>
            <person name="Schmutz J."/>
            <person name="Brutnell T."/>
            <person name="Kellogg E."/>
        </authorList>
    </citation>
    <scope>NUCLEOTIDE SEQUENCE [LARGE SCALE GENOMIC DNA]</scope>
</reference>
<accession>A0A4U6VHQ0</accession>
<evidence type="ECO:0008006" key="4">
    <source>
        <dbReference type="Google" id="ProtNLM"/>
    </source>
</evidence>
<feature type="compositionally biased region" description="Basic and acidic residues" evidence="1">
    <location>
        <begin position="511"/>
        <end position="527"/>
    </location>
</feature>
<dbReference type="PANTHER" id="PTHR33087">
    <property type="entry name" value="OS07G0539200 PROTEIN"/>
    <property type="match status" value="1"/>
</dbReference>
<dbReference type="PANTHER" id="PTHR33087:SF21">
    <property type="entry name" value="OS03G0782100 PROTEIN"/>
    <property type="match status" value="1"/>
</dbReference>
<gene>
    <name evidence="2" type="ORF">SEVIR_3G369800v2</name>
</gene>
<proteinExistence type="predicted"/>
<feature type="compositionally biased region" description="Basic and acidic residues" evidence="1">
    <location>
        <begin position="296"/>
        <end position="309"/>
    </location>
</feature>
<dbReference type="InterPro" id="IPR053253">
    <property type="entry name" value="Sex_diff_modulator"/>
</dbReference>
<dbReference type="Gramene" id="TKW29048">
    <property type="protein sequence ID" value="TKW29048"/>
    <property type="gene ID" value="SEVIR_3G369800v2"/>
</dbReference>
<feature type="region of interest" description="Disordered" evidence="1">
    <location>
        <begin position="296"/>
        <end position="364"/>
    </location>
</feature>
<feature type="compositionally biased region" description="Basic and acidic residues" evidence="1">
    <location>
        <begin position="317"/>
        <end position="331"/>
    </location>
</feature>
<name>A0A4U6VHQ0_SETVI</name>
<keyword evidence="3" id="KW-1185">Reference proteome</keyword>
<dbReference type="EMBL" id="CM016554">
    <property type="protein sequence ID" value="TKW29048.1"/>
    <property type="molecule type" value="Genomic_DNA"/>
</dbReference>
<dbReference type="Proteomes" id="UP000298652">
    <property type="component" value="Chromosome 3"/>
</dbReference>
<sequence length="654" mass="73624">MSRLGDPVTRPKQVDCLVQSTGDIDADVRDWDSTAADVERAIREDFKLCHSEVTVSRHFLKAFLIKFKHSSHCSEALQRGKATGASVKVLFTKWRSLRDAEGAALLFRVMLYLDGVPMHAWRADIAEHIIGNTCALEAIDTNLNHLEETKIINLWAWMANPSSIPKCMWLMFTSHARDARLESVMVSKAPPDQWQRGIKHCIILHLEEIHDYTLSSVNLNDRTSSTPIGDDTTQGGGMRSKDTLATAPGPTSTWPEQRGEGGGTRQDREDHGRHRRSQNNDYHNTRWNVWRQRKDDDDDWEHHGRGDHAHRGHDTRKHLGNDSYHERERSPRSRTWGGSSRNGRCQHHDVSNCDNTTPPPPLSFNPLRDRKSIELQFLFSNRASTMAKAAKNFLFRFQEGEDREGLHLNTISLDHGSKVAALVDKMQPTNNIDGEAGVEVGLFHAGSEHDSDFNLQLTAGQRTSERSSPSSNNLASTFSITTALQRSSPRSTNVINTFFTMPAQVLQEPPVEEHRDEQNQQLKEGRNKTRRPRRVFDMSTVRRSARLATSRPMPAMQRAQHNLCRKLGLLTDEMQPIEAALQEFLSMFQGPVPQDIIAALTAIFNLDDPVAKQLDEAMATVAGEAIEDFQEEASRQPEAVQAMPAQAATIQQAN</sequence>
<dbReference type="AlphaFoldDB" id="A0A4U6VHQ0"/>
<evidence type="ECO:0000313" key="3">
    <source>
        <dbReference type="Proteomes" id="UP000298652"/>
    </source>
</evidence>
<dbReference type="OMA" id="NDSYHER"/>